<feature type="non-terminal residue" evidence="10">
    <location>
        <position position="1"/>
    </location>
</feature>
<organism evidence="10 11">
    <name type="scientific">Porites evermanni</name>
    <dbReference type="NCBI Taxonomy" id="104178"/>
    <lineage>
        <taxon>Eukaryota</taxon>
        <taxon>Metazoa</taxon>
        <taxon>Cnidaria</taxon>
        <taxon>Anthozoa</taxon>
        <taxon>Hexacorallia</taxon>
        <taxon>Scleractinia</taxon>
        <taxon>Fungiina</taxon>
        <taxon>Poritidae</taxon>
        <taxon>Porites</taxon>
    </lineage>
</organism>
<keyword evidence="9" id="KW-0119">Carbohydrate metabolism</keyword>
<keyword evidence="8 9" id="KW-0325">Glycoprotein</keyword>
<keyword evidence="9" id="KW-0735">Signal-anchor</keyword>
<keyword evidence="3 9" id="KW-0808">Transferase</keyword>
<dbReference type="PANTHER" id="PTHR12137">
    <property type="entry name" value="CARBOHYDRATE SULFOTRANSFERASE"/>
    <property type="match status" value="1"/>
</dbReference>
<evidence type="ECO:0000256" key="7">
    <source>
        <dbReference type="ARBA" id="ARBA00023136"/>
    </source>
</evidence>
<evidence type="ECO:0000313" key="11">
    <source>
        <dbReference type="Proteomes" id="UP001159427"/>
    </source>
</evidence>
<dbReference type="EMBL" id="CALNXI010000214">
    <property type="protein sequence ID" value="CAH3022331.1"/>
    <property type="molecule type" value="Genomic_DNA"/>
</dbReference>
<dbReference type="PANTHER" id="PTHR12137:SF54">
    <property type="entry name" value="CARBOHYDRATE SULFOTRANSFERASE"/>
    <property type="match status" value="1"/>
</dbReference>
<comment type="caution">
    <text evidence="10">The sequence shown here is derived from an EMBL/GenBank/DDBJ whole genome shotgun (WGS) entry which is preliminary data.</text>
</comment>
<evidence type="ECO:0000256" key="3">
    <source>
        <dbReference type="ARBA" id="ARBA00022679"/>
    </source>
</evidence>
<evidence type="ECO:0000313" key="10">
    <source>
        <dbReference type="EMBL" id="CAH3022331.1"/>
    </source>
</evidence>
<accession>A0ABN8M321</accession>
<name>A0ABN8M321_9CNID</name>
<dbReference type="EC" id="2.8.2.-" evidence="9"/>
<dbReference type="Proteomes" id="UP001159427">
    <property type="component" value="Unassembled WGS sequence"/>
</dbReference>
<sequence>QIEKDGHLLERIKQRQTVRQQRLREYCEKHASSRNRSDRYELPIIVNDEYKVIFCPIAKVACTQWKFVFLALDNRTDVNDMHDNKHYKFLFNDYSDEDIKVRLQSYFKFLFVREPLERLLSAYNNKFVQKKWPGKIIESYKKKILERYKQDEPSSSSSEHDLTFKKFIYYVSDVGFDRNTHWRSYGPLCHPCDIEYDFIGHFEDMPEEAPYILRQTGMDRVVTFPPFLTHNTTSQLLESYAPIPKEKIAQLGKAFQEDFEMFNYDFPGPLSDLVHD</sequence>
<comment type="similarity">
    <text evidence="2 9">Belongs to the sulfotransferase 2 family.</text>
</comment>
<proteinExistence type="inferred from homology"/>
<evidence type="ECO:0000256" key="2">
    <source>
        <dbReference type="ARBA" id="ARBA00006339"/>
    </source>
</evidence>
<keyword evidence="4" id="KW-0812">Transmembrane</keyword>
<keyword evidence="6 9" id="KW-0333">Golgi apparatus</keyword>
<evidence type="ECO:0000256" key="9">
    <source>
        <dbReference type="RuleBase" id="RU364020"/>
    </source>
</evidence>
<evidence type="ECO:0000256" key="6">
    <source>
        <dbReference type="ARBA" id="ARBA00023034"/>
    </source>
</evidence>
<dbReference type="InterPro" id="IPR018011">
    <property type="entry name" value="Carb_sulfotrans_8-10"/>
</dbReference>
<comment type="subcellular location">
    <subcellularLocation>
        <location evidence="1 9">Golgi apparatus membrane</location>
        <topology evidence="1 9">Single-pass type II membrane protein</topology>
    </subcellularLocation>
</comment>
<dbReference type="Pfam" id="PF03567">
    <property type="entry name" value="Sulfotransfer_2"/>
    <property type="match status" value="1"/>
</dbReference>
<gene>
    <name evidence="10" type="ORF">PEVE_00014982</name>
</gene>
<evidence type="ECO:0000256" key="4">
    <source>
        <dbReference type="ARBA" id="ARBA00022692"/>
    </source>
</evidence>
<evidence type="ECO:0000256" key="1">
    <source>
        <dbReference type="ARBA" id="ARBA00004323"/>
    </source>
</evidence>
<evidence type="ECO:0000256" key="5">
    <source>
        <dbReference type="ARBA" id="ARBA00022989"/>
    </source>
</evidence>
<keyword evidence="7" id="KW-0472">Membrane</keyword>
<dbReference type="InterPro" id="IPR005331">
    <property type="entry name" value="Sulfotransferase"/>
</dbReference>
<keyword evidence="11" id="KW-1185">Reference proteome</keyword>
<keyword evidence="5" id="KW-1133">Transmembrane helix</keyword>
<evidence type="ECO:0000256" key="8">
    <source>
        <dbReference type="ARBA" id="ARBA00023180"/>
    </source>
</evidence>
<reference evidence="10 11" key="1">
    <citation type="submission" date="2022-05" db="EMBL/GenBank/DDBJ databases">
        <authorList>
            <consortium name="Genoscope - CEA"/>
            <person name="William W."/>
        </authorList>
    </citation>
    <scope>NUCLEOTIDE SEQUENCE [LARGE SCALE GENOMIC DNA]</scope>
</reference>
<protein>
    <recommendedName>
        <fullName evidence="9">Carbohydrate sulfotransferase</fullName>
        <ecNumber evidence="9">2.8.2.-</ecNumber>
    </recommendedName>
</protein>